<dbReference type="GO" id="GO:0016020">
    <property type="term" value="C:membrane"/>
    <property type="evidence" value="ECO:0007669"/>
    <property type="project" value="UniProtKB-SubCell"/>
</dbReference>
<feature type="transmembrane region" description="Helical" evidence="6">
    <location>
        <begin position="189"/>
        <end position="217"/>
    </location>
</feature>
<feature type="transmembrane region" description="Helical" evidence="6">
    <location>
        <begin position="365"/>
        <end position="386"/>
    </location>
</feature>
<feature type="transmembrane region" description="Helical" evidence="6">
    <location>
        <begin position="322"/>
        <end position="344"/>
    </location>
</feature>
<feature type="compositionally biased region" description="Low complexity" evidence="5">
    <location>
        <begin position="505"/>
        <end position="531"/>
    </location>
</feature>
<dbReference type="InterPro" id="IPR007632">
    <property type="entry name" value="Anoctamin"/>
</dbReference>
<name>A0A8H8CIL3_PSICU</name>
<dbReference type="Pfam" id="PF20877">
    <property type="entry name" value="Anoctamin_N"/>
    <property type="match status" value="1"/>
</dbReference>
<dbReference type="Pfam" id="PF04547">
    <property type="entry name" value="Anoctamin"/>
    <property type="match status" value="1"/>
</dbReference>
<feature type="region of interest" description="Disordered" evidence="5">
    <location>
        <begin position="502"/>
        <end position="532"/>
    </location>
</feature>
<feature type="domain" description="Anoctamin alpha-beta plait" evidence="8">
    <location>
        <begin position="21"/>
        <end position="149"/>
    </location>
</feature>
<dbReference type="GO" id="GO:0005254">
    <property type="term" value="F:chloride channel activity"/>
    <property type="evidence" value="ECO:0007669"/>
    <property type="project" value="TreeGrafter"/>
</dbReference>
<evidence type="ECO:0000259" key="7">
    <source>
        <dbReference type="Pfam" id="PF04547"/>
    </source>
</evidence>
<keyword evidence="2 6" id="KW-0812">Transmembrane</keyword>
<protein>
    <recommendedName>
        <fullName evidence="10">DUF590-domain-containing protein</fullName>
    </recommendedName>
</protein>
<feature type="transmembrane region" description="Helical" evidence="6">
    <location>
        <begin position="625"/>
        <end position="650"/>
    </location>
</feature>
<evidence type="ECO:0000256" key="5">
    <source>
        <dbReference type="SAM" id="MobiDB-lite"/>
    </source>
</evidence>
<evidence type="ECO:0000256" key="6">
    <source>
        <dbReference type="SAM" id="Phobius"/>
    </source>
</evidence>
<evidence type="ECO:0000256" key="2">
    <source>
        <dbReference type="ARBA" id="ARBA00022692"/>
    </source>
</evidence>
<accession>A0A8H8CIL3</accession>
<evidence type="ECO:0000256" key="3">
    <source>
        <dbReference type="ARBA" id="ARBA00022989"/>
    </source>
</evidence>
<dbReference type="OrthoDB" id="296386at2759"/>
<feature type="transmembrane region" description="Helical" evidence="6">
    <location>
        <begin position="278"/>
        <end position="302"/>
    </location>
</feature>
<dbReference type="InterPro" id="IPR049456">
    <property type="entry name" value="Anoctamin_N_fung"/>
</dbReference>
<feature type="transmembrane region" description="Helical" evidence="6">
    <location>
        <begin position="721"/>
        <end position="743"/>
    </location>
</feature>
<proteinExistence type="predicted"/>
<evidence type="ECO:0000259" key="8">
    <source>
        <dbReference type="Pfam" id="PF20877"/>
    </source>
</evidence>
<dbReference type="AlphaFoldDB" id="A0A8H8CIL3"/>
<sequence length="828" mass="92020">MYTSYVDSDSQLNMGKTRVPDVDLVIAFRATKNGSLSKQQIREEARKAEQQYKRLIETLTYAGLKAVGRRGEALGHILVFVTCPPKHVEELVKRERHSDFLSGLPVTPSTSAIPLSPSDRIRLVHAYISSTPTDGGLGISSDAPEWDLVEFIFPLHDREFNEAWIRSWKPRNIASVHLERIRDQFGDALAFYFAFLSSYTKFLVVPAILGLFAHFMLPPYSPYYSVILCLWSIVFVEWWRVHERILSLRFGTRGSFKVEKRRAQYKPGLRWWARELRVLASVPVILLFAGILTTILTGIFVFEAFVTQLYEGPGKKIITFTPTLLFVVLVPRVLAVYQAVAVRLTNWENHAHKSTHNASLTLKTFALSAIVAYMGLGLSAFVYVPFGEGVMRWVQAWLFGGAQTNHGIAATLRDMLNGTVLTIGKDSTLVADAVKGVSEKIPDSAASVWDANPMNATEKLNPGRLRDQMFAYTVTNQVVNTFMEVGLPFVLRRVEAFRKNKANGKGKANSHASGTVSMGSNSSSASDNGNSLKKRVVFEDEKERGGMAERAFLDGVREEAALPEYDLFVDYSEMVVQFGYVVLWSTIWPLAGVMAFLNNLLELRSDAFKMTVHNRRPIPSRTDTIGPWLDALTFLTWLGALTNSALVYLFSPELLPGAVSVSNANIGTATFEANISETLNESKLAVEEHLVSASGGLSPSSLPWGVDGSSSPATLSATKELLLKAVLVSLVASHGFILIRLLIRHVVERMFWRGSGEVEEREREDREVKVQFLKGNVASKGAPKFVGEVLIEREVGGELVDGETATDSMEFWDHDEGIEEIQRISKEA</sequence>
<evidence type="ECO:0000256" key="4">
    <source>
        <dbReference type="ARBA" id="ARBA00023136"/>
    </source>
</evidence>
<evidence type="ECO:0008006" key="10">
    <source>
        <dbReference type="Google" id="ProtNLM"/>
    </source>
</evidence>
<dbReference type="PANTHER" id="PTHR12308">
    <property type="entry name" value="ANOCTAMIN"/>
    <property type="match status" value="1"/>
</dbReference>
<dbReference type="PANTHER" id="PTHR12308:SF73">
    <property type="entry name" value="ANOCTAMIN"/>
    <property type="match status" value="1"/>
</dbReference>
<dbReference type="GO" id="GO:0032541">
    <property type="term" value="C:cortical endoplasmic reticulum"/>
    <property type="evidence" value="ECO:0007669"/>
    <property type="project" value="TreeGrafter"/>
</dbReference>
<organism evidence="9">
    <name type="scientific">Psilocybe cubensis</name>
    <name type="common">Psychedelic mushroom</name>
    <name type="synonym">Stropharia cubensis</name>
    <dbReference type="NCBI Taxonomy" id="181762"/>
    <lineage>
        <taxon>Eukaryota</taxon>
        <taxon>Fungi</taxon>
        <taxon>Dikarya</taxon>
        <taxon>Basidiomycota</taxon>
        <taxon>Agaricomycotina</taxon>
        <taxon>Agaricomycetes</taxon>
        <taxon>Agaricomycetidae</taxon>
        <taxon>Agaricales</taxon>
        <taxon>Agaricineae</taxon>
        <taxon>Strophariaceae</taxon>
        <taxon>Psilocybe</taxon>
    </lineage>
</organism>
<feature type="domain" description="Anoctamin transmembrane" evidence="7">
    <location>
        <begin position="181"/>
        <end position="749"/>
    </location>
</feature>
<keyword evidence="4 6" id="KW-0472">Membrane</keyword>
<dbReference type="InterPro" id="IPR049452">
    <property type="entry name" value="Anoctamin_TM"/>
</dbReference>
<feature type="transmembrane region" description="Helical" evidence="6">
    <location>
        <begin position="578"/>
        <end position="601"/>
    </location>
</feature>
<dbReference type="EMBL" id="JAFIQS010000008">
    <property type="protein sequence ID" value="KAG5166836.1"/>
    <property type="molecule type" value="Genomic_DNA"/>
</dbReference>
<evidence type="ECO:0000256" key="1">
    <source>
        <dbReference type="ARBA" id="ARBA00004141"/>
    </source>
</evidence>
<evidence type="ECO:0000313" key="9">
    <source>
        <dbReference type="EMBL" id="KAG5166836.1"/>
    </source>
</evidence>
<reference evidence="9" key="1">
    <citation type="submission" date="2021-02" db="EMBL/GenBank/DDBJ databases">
        <title>Psilocybe cubensis genome.</title>
        <authorList>
            <person name="Mckernan K.J."/>
            <person name="Crawford S."/>
            <person name="Trippe A."/>
            <person name="Kane L.T."/>
            <person name="Mclaughlin S."/>
        </authorList>
    </citation>
    <scope>NUCLEOTIDE SEQUENCE [LARGE SCALE GENOMIC DNA]</scope>
    <source>
        <strain evidence="9">MGC-MH-2018</strain>
    </source>
</reference>
<feature type="transmembrane region" description="Helical" evidence="6">
    <location>
        <begin position="223"/>
        <end position="241"/>
    </location>
</feature>
<comment type="caution">
    <text evidence="9">The sequence shown here is derived from an EMBL/GenBank/DDBJ whole genome shotgun (WGS) entry which is preliminary data.</text>
</comment>
<keyword evidence="3 6" id="KW-1133">Transmembrane helix</keyword>
<gene>
    <name evidence="9" type="ORF">JR316_008926</name>
</gene>
<comment type="subcellular location">
    <subcellularLocation>
        <location evidence="1">Membrane</location>
        <topology evidence="1">Multi-pass membrane protein</topology>
    </subcellularLocation>
</comment>